<dbReference type="PROSITE" id="PS50977">
    <property type="entry name" value="HTH_TETR_2"/>
    <property type="match status" value="1"/>
</dbReference>
<dbReference type="SUPFAM" id="SSF46689">
    <property type="entry name" value="Homeodomain-like"/>
    <property type="match status" value="1"/>
</dbReference>
<dbReference type="PANTHER" id="PTHR30055">
    <property type="entry name" value="HTH-TYPE TRANSCRIPTIONAL REGULATOR RUTR"/>
    <property type="match status" value="1"/>
</dbReference>
<keyword evidence="7" id="KW-1185">Reference proteome</keyword>
<dbReference type="Pfam" id="PF00440">
    <property type="entry name" value="TetR_N"/>
    <property type="match status" value="1"/>
</dbReference>
<dbReference type="EMBL" id="BAAAZA010000015">
    <property type="protein sequence ID" value="GAA3878974.1"/>
    <property type="molecule type" value="Genomic_DNA"/>
</dbReference>
<proteinExistence type="predicted"/>
<comment type="caution">
    <text evidence="6">The sequence shown here is derived from an EMBL/GenBank/DDBJ whole genome shotgun (WGS) entry which is preliminary data.</text>
</comment>
<dbReference type="Proteomes" id="UP001501563">
    <property type="component" value="Unassembled WGS sequence"/>
</dbReference>
<organism evidence="6 7">
    <name type="scientific">Streptomyces lannensis</name>
    <dbReference type="NCBI Taxonomy" id="766498"/>
    <lineage>
        <taxon>Bacteria</taxon>
        <taxon>Bacillati</taxon>
        <taxon>Actinomycetota</taxon>
        <taxon>Actinomycetes</taxon>
        <taxon>Kitasatosporales</taxon>
        <taxon>Streptomycetaceae</taxon>
        <taxon>Streptomyces</taxon>
    </lineage>
</organism>
<evidence type="ECO:0000259" key="5">
    <source>
        <dbReference type="PROSITE" id="PS50977"/>
    </source>
</evidence>
<feature type="DNA-binding region" description="H-T-H motif" evidence="4">
    <location>
        <begin position="45"/>
        <end position="64"/>
    </location>
</feature>
<dbReference type="Gene3D" id="1.10.357.10">
    <property type="entry name" value="Tetracycline Repressor, domain 2"/>
    <property type="match status" value="1"/>
</dbReference>
<name>A0ABP7KJ37_9ACTN</name>
<evidence type="ECO:0000313" key="6">
    <source>
        <dbReference type="EMBL" id="GAA3878974.1"/>
    </source>
</evidence>
<keyword evidence="2 4" id="KW-0238">DNA-binding</keyword>
<protein>
    <submittedName>
        <fullName evidence="6">TetR/AcrR family transcriptional regulator</fullName>
    </submittedName>
</protein>
<evidence type="ECO:0000256" key="2">
    <source>
        <dbReference type="ARBA" id="ARBA00023125"/>
    </source>
</evidence>
<evidence type="ECO:0000313" key="7">
    <source>
        <dbReference type="Proteomes" id="UP001501563"/>
    </source>
</evidence>
<sequence length="220" mass="24413">MTDGTPREAPAAKARGKYAPVRLPESEILRRGLDTFAELGYAATTMRELARRLGVSHNFIHERYGSKDDFWRAVVDFGLQDGQPALDRLLADCHDAEERLRAVIVHLYRLAANDSAMNRLLTDESTRDSSRLDYLHQQFIKPFWDSIEPTVSSLMAAGRIPRVPAHILYFAVTGPALALAQDPIADRLSPDVRPTAQHDRTAMADALSAVVLHGLLPPHA</sequence>
<evidence type="ECO:0000256" key="4">
    <source>
        <dbReference type="PROSITE-ProRule" id="PRU00335"/>
    </source>
</evidence>
<evidence type="ECO:0000256" key="3">
    <source>
        <dbReference type="ARBA" id="ARBA00023163"/>
    </source>
</evidence>
<dbReference type="PANTHER" id="PTHR30055:SF234">
    <property type="entry name" value="HTH-TYPE TRANSCRIPTIONAL REGULATOR BETI"/>
    <property type="match status" value="1"/>
</dbReference>
<dbReference type="InterPro" id="IPR001647">
    <property type="entry name" value="HTH_TetR"/>
</dbReference>
<feature type="domain" description="HTH tetR-type" evidence="5">
    <location>
        <begin position="22"/>
        <end position="82"/>
    </location>
</feature>
<keyword evidence="3" id="KW-0804">Transcription</keyword>
<evidence type="ECO:0000256" key="1">
    <source>
        <dbReference type="ARBA" id="ARBA00023015"/>
    </source>
</evidence>
<reference evidence="7" key="1">
    <citation type="journal article" date="2019" name="Int. J. Syst. Evol. Microbiol.">
        <title>The Global Catalogue of Microorganisms (GCM) 10K type strain sequencing project: providing services to taxonomists for standard genome sequencing and annotation.</title>
        <authorList>
            <consortium name="The Broad Institute Genomics Platform"/>
            <consortium name="The Broad Institute Genome Sequencing Center for Infectious Disease"/>
            <person name="Wu L."/>
            <person name="Ma J."/>
        </authorList>
    </citation>
    <scope>NUCLEOTIDE SEQUENCE [LARGE SCALE GENOMIC DNA]</scope>
    <source>
        <strain evidence="7">JCM 16578</strain>
    </source>
</reference>
<accession>A0ABP7KJ37</accession>
<keyword evidence="1" id="KW-0805">Transcription regulation</keyword>
<dbReference type="InterPro" id="IPR036271">
    <property type="entry name" value="Tet_transcr_reg_TetR-rel_C_sf"/>
</dbReference>
<dbReference type="InterPro" id="IPR050109">
    <property type="entry name" value="HTH-type_TetR-like_transc_reg"/>
</dbReference>
<gene>
    <name evidence="6" type="ORF">GCM10022207_51940</name>
</gene>
<dbReference type="InterPro" id="IPR009057">
    <property type="entry name" value="Homeodomain-like_sf"/>
</dbReference>
<dbReference type="RefSeq" id="WP_345551413.1">
    <property type="nucleotide sequence ID" value="NZ_BAAAZA010000015.1"/>
</dbReference>
<dbReference type="SUPFAM" id="SSF48498">
    <property type="entry name" value="Tetracyclin repressor-like, C-terminal domain"/>
    <property type="match status" value="1"/>
</dbReference>